<keyword evidence="4" id="KW-0808">Transferase</keyword>
<dbReference type="InterPro" id="IPR007642">
    <property type="entry name" value="RNA_pol_Rpb2_2"/>
</dbReference>
<dbReference type="SUPFAM" id="SSF64484">
    <property type="entry name" value="beta and beta-prime subunits of DNA dependent RNA-polymerase"/>
    <property type="match status" value="1"/>
</dbReference>
<dbReference type="GO" id="GO:0006351">
    <property type="term" value="P:DNA-templated transcription"/>
    <property type="evidence" value="ECO:0007669"/>
    <property type="project" value="InterPro"/>
</dbReference>
<dbReference type="InterPro" id="IPR037034">
    <property type="entry name" value="RNA_pol_Rpb2_2_sf"/>
</dbReference>
<comment type="similarity">
    <text evidence="1">Belongs to the RNA polymerase beta chain family.</text>
</comment>
<proteinExistence type="inferred from homology"/>
<dbReference type="InterPro" id="IPR015712">
    <property type="entry name" value="DNA-dir_RNA_pol_su2"/>
</dbReference>
<keyword evidence="3" id="KW-0240">DNA-directed RNA polymerase</keyword>
<evidence type="ECO:0000259" key="10">
    <source>
        <dbReference type="Pfam" id="PF04567"/>
    </source>
</evidence>
<evidence type="ECO:0000256" key="2">
    <source>
        <dbReference type="ARBA" id="ARBA00012418"/>
    </source>
</evidence>
<keyword evidence="6" id="KW-0804">Transcription</keyword>
<name>A0A0L0VLJ9_9BASI</name>
<sequence length="396" mass="44834">MFEMLKPCLEDSFPIQEQEVALDFIGRRGTATGLSREKRLKYAEEILQKEMLPHISMSEGQGGKKAYFFGYMIHRLLLAALNRRDLDDRDHFGKKRLDLAGPLLAGLFRMLFRKLTKDVYCHLQKCVETQKPSNFNAAVKSNTITNGLKYSLATGNWGDQKKAMQARAGVSQVSNRYTFASTLSHLRRCNTPIGRDGKIVKLGSPSAPIFKFLEEWGMESLDKFSSDMSNGTKVFVNGVWQGVHRAPAGLLDTIKRLRRCGDIEPEVSVMRDVRERELRVFTDGGRVCRPLFIVKNQELLLKQEHIGWLSNGYISANKDPDGPIQEDEGQPFGWSQLVAKGIVEYLDAEEEETVMICMTSEELKQSREFQETGQVPKETFDPAAHLKGNTSMYSHT</sequence>
<keyword evidence="5" id="KW-0548">Nucleotidyltransferase</keyword>
<dbReference type="Gene3D" id="3.90.1070.20">
    <property type="match status" value="1"/>
</dbReference>
<evidence type="ECO:0000256" key="1">
    <source>
        <dbReference type="ARBA" id="ARBA00006835"/>
    </source>
</evidence>
<reference evidence="12" key="1">
    <citation type="submission" date="2014-03" db="EMBL/GenBank/DDBJ databases">
        <title>The Genome Sequence of Puccinia striiformis f. sp. tritici PST-78.</title>
        <authorList>
            <consortium name="The Broad Institute Genome Sequencing Platform"/>
            <person name="Cuomo C."/>
            <person name="Hulbert S."/>
            <person name="Chen X."/>
            <person name="Walker B."/>
            <person name="Young S.K."/>
            <person name="Zeng Q."/>
            <person name="Gargeya S."/>
            <person name="Fitzgerald M."/>
            <person name="Haas B."/>
            <person name="Abouelleil A."/>
            <person name="Alvarado L."/>
            <person name="Arachchi H.M."/>
            <person name="Berlin A.M."/>
            <person name="Chapman S.B."/>
            <person name="Goldberg J."/>
            <person name="Griggs A."/>
            <person name="Gujja S."/>
            <person name="Hansen M."/>
            <person name="Howarth C."/>
            <person name="Imamovic A."/>
            <person name="Larimer J."/>
            <person name="McCowan C."/>
            <person name="Montmayeur A."/>
            <person name="Murphy C."/>
            <person name="Neiman D."/>
            <person name="Pearson M."/>
            <person name="Priest M."/>
            <person name="Roberts A."/>
            <person name="Saif S."/>
            <person name="Shea T."/>
            <person name="Sisk P."/>
            <person name="Sykes S."/>
            <person name="Wortman J."/>
            <person name="Nusbaum C."/>
            <person name="Birren B."/>
        </authorList>
    </citation>
    <scope>NUCLEOTIDE SEQUENCE [LARGE SCALE GENOMIC DNA]</scope>
    <source>
        <strain evidence="12">race PST-78</strain>
    </source>
</reference>
<evidence type="ECO:0000313" key="11">
    <source>
        <dbReference type="EMBL" id="KNF00163.1"/>
    </source>
</evidence>
<dbReference type="AlphaFoldDB" id="A0A0L0VLJ9"/>
<dbReference type="EC" id="2.7.7.6" evidence="2"/>
<feature type="domain" description="RNA polymerase Rpb2" evidence="10">
    <location>
        <begin position="334"/>
        <end position="395"/>
    </location>
</feature>
<dbReference type="FunFam" id="3.90.1070.20:FF:000001">
    <property type="entry name" value="DNA-directed RNA polymerase subunit beta"/>
    <property type="match status" value="1"/>
</dbReference>
<evidence type="ECO:0000256" key="4">
    <source>
        <dbReference type="ARBA" id="ARBA00022679"/>
    </source>
</evidence>
<dbReference type="STRING" id="1165861.A0A0L0VLJ9"/>
<protein>
    <recommendedName>
        <fullName evidence="2">DNA-directed RNA polymerase</fullName>
        <ecNumber evidence="2">2.7.7.6</ecNumber>
    </recommendedName>
</protein>
<comment type="caution">
    <text evidence="11">The sequence shown here is derived from an EMBL/GenBank/DDBJ whole genome shotgun (WGS) entry which is preliminary data.</text>
</comment>
<evidence type="ECO:0000313" key="12">
    <source>
        <dbReference type="Proteomes" id="UP000054564"/>
    </source>
</evidence>
<dbReference type="Pfam" id="PF04566">
    <property type="entry name" value="RNA_pol_Rpb2_4"/>
    <property type="match status" value="1"/>
</dbReference>
<organism evidence="11 12">
    <name type="scientific">Puccinia striiformis f. sp. tritici PST-78</name>
    <dbReference type="NCBI Taxonomy" id="1165861"/>
    <lineage>
        <taxon>Eukaryota</taxon>
        <taxon>Fungi</taxon>
        <taxon>Dikarya</taxon>
        <taxon>Basidiomycota</taxon>
        <taxon>Pucciniomycotina</taxon>
        <taxon>Pucciniomycetes</taxon>
        <taxon>Pucciniales</taxon>
        <taxon>Pucciniaceae</taxon>
        <taxon>Puccinia</taxon>
    </lineage>
</organism>
<evidence type="ECO:0000256" key="6">
    <source>
        <dbReference type="ARBA" id="ARBA00023163"/>
    </source>
</evidence>
<feature type="region of interest" description="Disordered" evidence="7">
    <location>
        <begin position="369"/>
        <end position="396"/>
    </location>
</feature>
<keyword evidence="12" id="KW-1185">Reference proteome</keyword>
<evidence type="ECO:0000259" key="9">
    <source>
        <dbReference type="Pfam" id="PF04566"/>
    </source>
</evidence>
<dbReference type="InterPro" id="IPR007647">
    <property type="entry name" value="RNA_pol_Rpb2_5"/>
</dbReference>
<dbReference type="PANTHER" id="PTHR20856">
    <property type="entry name" value="DNA-DIRECTED RNA POLYMERASE I SUBUNIT 2"/>
    <property type="match status" value="1"/>
</dbReference>
<dbReference type="Proteomes" id="UP000054564">
    <property type="component" value="Unassembled WGS sequence"/>
</dbReference>
<feature type="domain" description="RNA polymerase Rpb2" evidence="8">
    <location>
        <begin position="1"/>
        <end position="98"/>
    </location>
</feature>
<dbReference type="InterPro" id="IPR007646">
    <property type="entry name" value="RNA_pol_Rpb2_4"/>
</dbReference>
<dbReference type="GO" id="GO:0003899">
    <property type="term" value="F:DNA-directed RNA polymerase activity"/>
    <property type="evidence" value="ECO:0007669"/>
    <property type="project" value="UniProtKB-EC"/>
</dbReference>
<evidence type="ECO:0000259" key="8">
    <source>
        <dbReference type="Pfam" id="PF04561"/>
    </source>
</evidence>
<dbReference type="Pfam" id="PF04567">
    <property type="entry name" value="RNA_pol_Rpb2_5"/>
    <property type="match status" value="1"/>
</dbReference>
<accession>A0A0L0VLJ9</accession>
<dbReference type="Gene3D" id="3.90.1110.10">
    <property type="entry name" value="RNA polymerase Rpb2, domain 2"/>
    <property type="match status" value="1"/>
</dbReference>
<dbReference type="GO" id="GO:0003677">
    <property type="term" value="F:DNA binding"/>
    <property type="evidence" value="ECO:0007669"/>
    <property type="project" value="InterPro"/>
</dbReference>
<evidence type="ECO:0000256" key="7">
    <source>
        <dbReference type="SAM" id="MobiDB-lite"/>
    </source>
</evidence>
<dbReference type="GO" id="GO:0000428">
    <property type="term" value="C:DNA-directed RNA polymerase complex"/>
    <property type="evidence" value="ECO:0007669"/>
    <property type="project" value="UniProtKB-KW"/>
</dbReference>
<dbReference type="Pfam" id="PF04561">
    <property type="entry name" value="RNA_pol_Rpb2_2"/>
    <property type="match status" value="1"/>
</dbReference>
<evidence type="ECO:0000256" key="5">
    <source>
        <dbReference type="ARBA" id="ARBA00022695"/>
    </source>
</evidence>
<evidence type="ECO:0000256" key="3">
    <source>
        <dbReference type="ARBA" id="ARBA00022478"/>
    </source>
</evidence>
<dbReference type="GO" id="GO:0032549">
    <property type="term" value="F:ribonucleoside binding"/>
    <property type="evidence" value="ECO:0007669"/>
    <property type="project" value="InterPro"/>
</dbReference>
<feature type="domain" description="RNA polymerase Rpb2" evidence="9">
    <location>
        <begin position="234"/>
        <end position="295"/>
    </location>
</feature>
<gene>
    <name evidence="11" type="ORF">PSTG_06573</name>
</gene>
<dbReference type="EMBL" id="AJIL01000039">
    <property type="protein sequence ID" value="KNF00163.1"/>
    <property type="molecule type" value="Genomic_DNA"/>
</dbReference>